<keyword evidence="2" id="KW-0547">Nucleotide-binding</keyword>
<reference evidence="5 6" key="1">
    <citation type="submission" date="2018-03" db="EMBL/GenBank/DDBJ databases">
        <title>Defining the species Micromonospora saelicesensis and Micromonospora noduli under the framework of genomics.</title>
        <authorList>
            <person name="Riesco R."/>
            <person name="Trujillo M.E."/>
        </authorList>
    </citation>
    <scope>NUCLEOTIDE SEQUENCE [LARGE SCALE GENOMIC DNA]</scope>
    <source>
        <strain evidence="5 6">LAH08</strain>
    </source>
</reference>
<gene>
    <name evidence="5" type="ORF">LAH08_03794</name>
</gene>
<dbReference type="InterPro" id="IPR003593">
    <property type="entry name" value="AAA+_ATPase"/>
</dbReference>
<dbReference type="PROSITE" id="PS50893">
    <property type="entry name" value="ABC_TRANSPORTER_2"/>
    <property type="match status" value="1"/>
</dbReference>
<evidence type="ECO:0000313" key="5">
    <source>
        <dbReference type="EMBL" id="RAN99057.1"/>
    </source>
</evidence>
<dbReference type="GO" id="GO:0005524">
    <property type="term" value="F:ATP binding"/>
    <property type="evidence" value="ECO:0007669"/>
    <property type="project" value="UniProtKB-KW"/>
</dbReference>
<evidence type="ECO:0000256" key="1">
    <source>
        <dbReference type="ARBA" id="ARBA00022448"/>
    </source>
</evidence>
<dbReference type="Gene3D" id="3.40.50.300">
    <property type="entry name" value="P-loop containing nucleotide triphosphate hydrolases"/>
    <property type="match status" value="1"/>
</dbReference>
<evidence type="ECO:0000256" key="2">
    <source>
        <dbReference type="ARBA" id="ARBA00022741"/>
    </source>
</evidence>
<dbReference type="SUPFAM" id="SSF52540">
    <property type="entry name" value="P-loop containing nucleoside triphosphate hydrolases"/>
    <property type="match status" value="1"/>
</dbReference>
<dbReference type="Proteomes" id="UP000248966">
    <property type="component" value="Unassembled WGS sequence"/>
</dbReference>
<evidence type="ECO:0000256" key="3">
    <source>
        <dbReference type="ARBA" id="ARBA00022840"/>
    </source>
</evidence>
<comment type="caution">
    <text evidence="5">The sequence shown here is derived from an EMBL/GenBank/DDBJ whole genome shotgun (WGS) entry which is preliminary data.</text>
</comment>
<dbReference type="InterPro" id="IPR017871">
    <property type="entry name" value="ABC_transporter-like_CS"/>
</dbReference>
<accession>A0A328N2I8</accession>
<dbReference type="PANTHER" id="PTHR42788:SF13">
    <property type="entry name" value="ALIPHATIC SULFONATES IMPORT ATP-BINDING PROTEIN SSUB"/>
    <property type="match status" value="1"/>
</dbReference>
<protein>
    <submittedName>
        <fullName evidence="5">Arabinose import ATP-binding protein AraG</fullName>
    </submittedName>
</protein>
<evidence type="ECO:0000313" key="6">
    <source>
        <dbReference type="Proteomes" id="UP000248966"/>
    </source>
</evidence>
<name>A0A328N2I8_9ACTN</name>
<dbReference type="InterPro" id="IPR027417">
    <property type="entry name" value="P-loop_NTPase"/>
</dbReference>
<feature type="domain" description="ABC transporter" evidence="4">
    <location>
        <begin position="6"/>
        <end position="239"/>
    </location>
</feature>
<dbReference type="GO" id="GO:0016887">
    <property type="term" value="F:ATP hydrolysis activity"/>
    <property type="evidence" value="ECO:0007669"/>
    <property type="project" value="InterPro"/>
</dbReference>
<evidence type="ECO:0000259" key="4">
    <source>
        <dbReference type="PROSITE" id="PS50893"/>
    </source>
</evidence>
<dbReference type="CDD" id="cd03293">
    <property type="entry name" value="ABC_NrtD_SsuB_transporters"/>
    <property type="match status" value="1"/>
</dbReference>
<dbReference type="SMART" id="SM00382">
    <property type="entry name" value="AAA"/>
    <property type="match status" value="1"/>
</dbReference>
<dbReference type="AlphaFoldDB" id="A0A328N2I8"/>
<dbReference type="InterPro" id="IPR050166">
    <property type="entry name" value="ABC_transporter_ATP-bind"/>
</dbReference>
<dbReference type="PANTHER" id="PTHR42788">
    <property type="entry name" value="TAURINE IMPORT ATP-BINDING PROTEIN-RELATED"/>
    <property type="match status" value="1"/>
</dbReference>
<keyword evidence="1" id="KW-0813">Transport</keyword>
<dbReference type="PROSITE" id="PS00211">
    <property type="entry name" value="ABC_TRANSPORTER_1"/>
    <property type="match status" value="1"/>
</dbReference>
<sequence>MSTDKILFDRVSKTFPVRASRRGGAGAVTALDAVTLGVRPGEFLVVVGPSGCGKSTLLDLLGGLTEPTAGRVLVDGRPVTGPGLDRGIVFQQYALLPWRTAAGNVAFGLEAKGVPRAERAALIEHHLDLVGLRGFADRYPHELSGGMKQRVAIARSLAYDPDVLLMDEPFAALDAQTRDSLQDELVRIWARTGKTIVFITHGIDEAVYLGQRVAVLTSRPGRLKQVIDIDLGDRDAVEDVRSTDAFRHHRHQIWTLLRDEVRAAQAAEGTGVRHTEEARVG</sequence>
<organism evidence="5 6">
    <name type="scientific">Micromonospora noduli</name>
    <dbReference type="NCBI Taxonomy" id="709876"/>
    <lineage>
        <taxon>Bacteria</taxon>
        <taxon>Bacillati</taxon>
        <taxon>Actinomycetota</taxon>
        <taxon>Actinomycetes</taxon>
        <taxon>Micromonosporales</taxon>
        <taxon>Micromonosporaceae</taxon>
        <taxon>Micromonospora</taxon>
    </lineage>
</organism>
<proteinExistence type="predicted"/>
<dbReference type="Pfam" id="PF00005">
    <property type="entry name" value="ABC_tran"/>
    <property type="match status" value="1"/>
</dbReference>
<dbReference type="RefSeq" id="WP_112585119.1">
    <property type="nucleotide sequence ID" value="NZ_PYAA01000023.1"/>
</dbReference>
<keyword evidence="3 5" id="KW-0067">ATP-binding</keyword>
<dbReference type="EMBL" id="PYAA01000023">
    <property type="protein sequence ID" value="RAN99057.1"/>
    <property type="molecule type" value="Genomic_DNA"/>
</dbReference>
<dbReference type="InterPro" id="IPR003439">
    <property type="entry name" value="ABC_transporter-like_ATP-bd"/>
</dbReference>